<reference evidence="2 3" key="1">
    <citation type="submission" date="2019-03" db="EMBL/GenBank/DDBJ databases">
        <title>Genomic Encyclopedia of Type Strains, Phase IV (KMG-IV): sequencing the most valuable type-strain genomes for metagenomic binning, comparative biology and taxonomic classification.</title>
        <authorList>
            <person name="Goeker M."/>
        </authorList>
    </citation>
    <scope>NUCLEOTIDE SEQUENCE [LARGE SCALE GENOMIC DNA]</scope>
    <source>
        <strain evidence="2 3">DSM 28697</strain>
    </source>
</reference>
<proteinExistence type="predicted"/>
<dbReference type="RefSeq" id="WP_166639176.1">
    <property type="nucleotide sequence ID" value="NZ_SNYJ01000003.1"/>
</dbReference>
<dbReference type="EMBL" id="SNYJ01000003">
    <property type="protein sequence ID" value="TDQ41675.1"/>
    <property type="molecule type" value="Genomic_DNA"/>
</dbReference>
<evidence type="ECO:0000256" key="1">
    <source>
        <dbReference type="SAM" id="Phobius"/>
    </source>
</evidence>
<evidence type="ECO:0000313" key="2">
    <source>
        <dbReference type="EMBL" id="TDQ41675.1"/>
    </source>
</evidence>
<feature type="transmembrane region" description="Helical" evidence="1">
    <location>
        <begin position="12"/>
        <end position="34"/>
    </location>
</feature>
<gene>
    <name evidence="2" type="ORF">EV213_103256</name>
</gene>
<keyword evidence="1" id="KW-0812">Transmembrane</keyword>
<organism evidence="2 3">
    <name type="scientific">Aureibacillus halotolerans</name>
    <dbReference type="NCBI Taxonomy" id="1508390"/>
    <lineage>
        <taxon>Bacteria</taxon>
        <taxon>Bacillati</taxon>
        <taxon>Bacillota</taxon>
        <taxon>Bacilli</taxon>
        <taxon>Bacillales</taxon>
        <taxon>Bacillaceae</taxon>
        <taxon>Aureibacillus</taxon>
    </lineage>
</organism>
<keyword evidence="1" id="KW-0472">Membrane</keyword>
<sequence>MKSERGSFVVESLWSMGLLSAFLMLFVPVSVNVLQDRHQVDLRYEQLQVLKELITQHGSGSLVGDEGVYIPTDSDQTYEWAIEKRNSVPRFCVQAIQVEGLEASCTLLIREEWK</sequence>
<dbReference type="AlphaFoldDB" id="A0A4R6UAG1"/>
<accession>A0A4R6UAG1</accession>
<evidence type="ECO:0000313" key="3">
    <source>
        <dbReference type="Proteomes" id="UP000295632"/>
    </source>
</evidence>
<dbReference type="Proteomes" id="UP000295632">
    <property type="component" value="Unassembled WGS sequence"/>
</dbReference>
<comment type="caution">
    <text evidence="2">The sequence shown here is derived from an EMBL/GenBank/DDBJ whole genome shotgun (WGS) entry which is preliminary data.</text>
</comment>
<evidence type="ECO:0008006" key="4">
    <source>
        <dbReference type="Google" id="ProtNLM"/>
    </source>
</evidence>
<protein>
    <recommendedName>
        <fullName evidence="4">Competence protein ComGE</fullName>
    </recommendedName>
</protein>
<keyword evidence="3" id="KW-1185">Reference proteome</keyword>
<name>A0A4R6UAG1_9BACI</name>
<keyword evidence="1" id="KW-1133">Transmembrane helix</keyword>